<dbReference type="GO" id="GO:0009063">
    <property type="term" value="P:amino acid catabolic process"/>
    <property type="evidence" value="ECO:0007669"/>
    <property type="project" value="TreeGrafter"/>
</dbReference>
<dbReference type="Pfam" id="PF01593">
    <property type="entry name" value="Amino_oxidase"/>
    <property type="match status" value="1"/>
</dbReference>
<dbReference type="AlphaFoldDB" id="A0A2V4R7L2"/>
<comment type="catalytic activity">
    <reaction evidence="6">
        <text>L-tryptophan + O2 = indole-3-acetamide + CO2 + H2O</text>
        <dbReference type="Rhea" id="RHEA:16165"/>
        <dbReference type="ChEBI" id="CHEBI:15377"/>
        <dbReference type="ChEBI" id="CHEBI:15379"/>
        <dbReference type="ChEBI" id="CHEBI:16031"/>
        <dbReference type="ChEBI" id="CHEBI:16526"/>
        <dbReference type="ChEBI" id="CHEBI:57912"/>
        <dbReference type="EC" id="1.13.12.3"/>
    </reaction>
</comment>
<evidence type="ECO:0000256" key="5">
    <source>
        <dbReference type="ARBA" id="ARBA00023070"/>
    </source>
</evidence>
<comment type="pathway">
    <text evidence="1">Plant hormone metabolism; auxin biosynthesis.</text>
</comment>
<dbReference type="GO" id="GO:0001716">
    <property type="term" value="F:L-amino-acid oxidase activity"/>
    <property type="evidence" value="ECO:0007669"/>
    <property type="project" value="TreeGrafter"/>
</dbReference>
<evidence type="ECO:0000256" key="1">
    <source>
        <dbReference type="ARBA" id="ARBA00004814"/>
    </source>
</evidence>
<sequence length="534" mass="58799">MTDPHPHKAPTRRQILTRIGTLAGSAALYQAMTTMGHAQGTDFTAPPVLSGAKRGTRVLVLGAGLAGMLSAYELRKAGYAVQVLEFQGRSGGRNISLRGGDTVTELGGAVQKVGFASGNYINPGPWRIPYHHQGLLHYCREFGVELEPFVELNHNSWLHSSTAFDGKPVRYREFSSDFTGFTAELLGKAIDQHRLDDVMGADERAHLRTAMEQWGGLDPDLAYRKGDTSSLRRGYTRPQGGGIEGAPIPSDPFARKDVLRSGLWTWMAFHERLEMQTTMFQPVGGMDMIGRGFNRQVHDLITLNCKVTSIRQDDHGVRVMYNDMNHGGVVRQAQADYCVCTIPLSILSQLDVQVSAPLKAAIMAVPYASSVKMGMEFRRRFWEEDDQIYGGISYTDQPISQIAYPSHGYFSRGPAVLLGGYMFGPAAFDFAGMTPQARLEQALAQGEVLHPGTYRKEFSNGVSLAWSRVPWALGCCSMWSEQARKTHYKTLCTMDNRIVLAGEHASYVGCWQEGAILSALDAVTQLHKRAQGAS</sequence>
<comment type="caution">
    <text evidence="8">The sequence shown here is derived from an EMBL/GenBank/DDBJ whole genome shotgun (WGS) entry which is preliminary data.</text>
</comment>
<dbReference type="Gene3D" id="1.20.1440.240">
    <property type="match status" value="1"/>
</dbReference>
<dbReference type="InterPro" id="IPR036188">
    <property type="entry name" value="FAD/NAD-bd_sf"/>
</dbReference>
<proteinExistence type="inferred from homology"/>
<gene>
    <name evidence="8" type="ORF">CFR76_02340</name>
</gene>
<dbReference type="GO" id="GO:0050361">
    <property type="term" value="F:tryptophan 2-monooxygenase activity"/>
    <property type="evidence" value="ECO:0007669"/>
    <property type="project" value="UniProtKB-EC"/>
</dbReference>
<evidence type="ECO:0000256" key="4">
    <source>
        <dbReference type="ARBA" id="ARBA00017871"/>
    </source>
</evidence>
<accession>A0A2V4R7L2</accession>
<dbReference type="GO" id="GO:0009851">
    <property type="term" value="P:auxin biosynthetic process"/>
    <property type="evidence" value="ECO:0007669"/>
    <property type="project" value="UniProtKB-KW"/>
</dbReference>
<evidence type="ECO:0000256" key="6">
    <source>
        <dbReference type="ARBA" id="ARBA00047321"/>
    </source>
</evidence>
<dbReference type="PANTHER" id="PTHR10742">
    <property type="entry name" value="FLAVIN MONOAMINE OXIDASE"/>
    <property type="match status" value="1"/>
</dbReference>
<reference evidence="8 9" key="1">
    <citation type="submission" date="2017-07" db="EMBL/GenBank/DDBJ databases">
        <title>A draft genome sequence of Komagataeibacter swingsii LMG 22125.</title>
        <authorList>
            <person name="Skraban J."/>
            <person name="Cleenwerck I."/>
            <person name="Vandamme P."/>
            <person name="Trcek J."/>
        </authorList>
    </citation>
    <scope>NUCLEOTIDE SEQUENCE [LARGE SCALE GENOMIC DNA]</scope>
    <source>
        <strain evidence="8 9">LMG 22125</strain>
    </source>
</reference>
<dbReference type="EMBL" id="NKUB01000002">
    <property type="protein sequence ID" value="PYD70798.1"/>
    <property type="molecule type" value="Genomic_DNA"/>
</dbReference>
<keyword evidence="9" id="KW-1185">Reference proteome</keyword>
<dbReference type="InterPro" id="IPR002937">
    <property type="entry name" value="Amino_oxidase"/>
</dbReference>
<dbReference type="Gene3D" id="3.90.660.10">
    <property type="match status" value="1"/>
</dbReference>
<dbReference type="SUPFAM" id="SSF51905">
    <property type="entry name" value="FAD/NAD(P)-binding domain"/>
    <property type="match status" value="1"/>
</dbReference>
<dbReference type="InterPro" id="IPR006311">
    <property type="entry name" value="TAT_signal"/>
</dbReference>
<evidence type="ECO:0000313" key="8">
    <source>
        <dbReference type="EMBL" id="PYD70798.1"/>
    </source>
</evidence>
<dbReference type="Gene3D" id="3.50.50.60">
    <property type="entry name" value="FAD/NAD(P)-binding domain"/>
    <property type="match status" value="1"/>
</dbReference>
<dbReference type="SUPFAM" id="SSF54373">
    <property type="entry name" value="FAD-linked reductases, C-terminal domain"/>
    <property type="match status" value="1"/>
</dbReference>
<evidence type="ECO:0000313" key="9">
    <source>
        <dbReference type="Proteomes" id="UP000247371"/>
    </source>
</evidence>
<evidence type="ECO:0000256" key="2">
    <source>
        <dbReference type="ARBA" id="ARBA00005833"/>
    </source>
</evidence>
<feature type="domain" description="Amine oxidase" evidence="7">
    <location>
        <begin position="65"/>
        <end position="526"/>
    </location>
</feature>
<dbReference type="InterPro" id="IPR050281">
    <property type="entry name" value="Flavin_monoamine_oxidase"/>
</dbReference>
<dbReference type="PROSITE" id="PS51318">
    <property type="entry name" value="TAT"/>
    <property type="match status" value="1"/>
</dbReference>
<organism evidence="8 9">
    <name type="scientific">Komagataeibacter swingsii</name>
    <dbReference type="NCBI Taxonomy" id="215220"/>
    <lineage>
        <taxon>Bacteria</taxon>
        <taxon>Pseudomonadati</taxon>
        <taxon>Pseudomonadota</taxon>
        <taxon>Alphaproteobacteria</taxon>
        <taxon>Acetobacterales</taxon>
        <taxon>Acetobacteraceae</taxon>
        <taxon>Komagataeibacter</taxon>
    </lineage>
</organism>
<evidence type="ECO:0000259" key="7">
    <source>
        <dbReference type="Pfam" id="PF01593"/>
    </source>
</evidence>
<name>A0A2V4R7L2_9PROT</name>
<protein>
    <recommendedName>
        <fullName evidence="4">Tryptophan 2-monooxygenase</fullName>
        <ecNumber evidence="3">1.13.12.3</ecNumber>
    </recommendedName>
</protein>
<keyword evidence="5" id="KW-0073">Auxin biosynthesis</keyword>
<dbReference type="PANTHER" id="PTHR10742:SF342">
    <property type="entry name" value="AMINE OXIDASE"/>
    <property type="match status" value="1"/>
</dbReference>
<dbReference type="Proteomes" id="UP000247371">
    <property type="component" value="Unassembled WGS sequence"/>
</dbReference>
<comment type="similarity">
    <text evidence="2">Belongs to the tryptophan 2-monooxygenase family.</text>
</comment>
<evidence type="ECO:0000256" key="3">
    <source>
        <dbReference type="ARBA" id="ARBA00012535"/>
    </source>
</evidence>
<dbReference type="EC" id="1.13.12.3" evidence="3"/>
<dbReference type="RefSeq" id="WP_110555643.1">
    <property type="nucleotide sequence ID" value="NZ_NKUB01000002.1"/>
</dbReference>